<accession>A0A2X2UIW5</accession>
<protein>
    <submittedName>
        <fullName evidence="2">Collagen-binding surface protein</fullName>
    </submittedName>
</protein>
<evidence type="ECO:0000313" key="3">
    <source>
        <dbReference type="Proteomes" id="UP000251853"/>
    </source>
</evidence>
<dbReference type="AlphaFoldDB" id="A0A2X2UIW5"/>
<dbReference type="Proteomes" id="UP000251853">
    <property type="component" value="Unassembled WGS sequence"/>
</dbReference>
<feature type="signal peptide" evidence="1">
    <location>
        <begin position="1"/>
        <end position="21"/>
    </location>
</feature>
<organism evidence="2 3">
    <name type="scientific">Enterocloster clostridioformis</name>
    <dbReference type="NCBI Taxonomy" id="1531"/>
    <lineage>
        <taxon>Bacteria</taxon>
        <taxon>Bacillati</taxon>
        <taxon>Bacillota</taxon>
        <taxon>Clostridia</taxon>
        <taxon>Lachnospirales</taxon>
        <taxon>Lachnospiraceae</taxon>
        <taxon>Enterocloster</taxon>
    </lineage>
</organism>
<dbReference type="EMBL" id="UAVW01000019">
    <property type="protein sequence ID" value="SQB16228.1"/>
    <property type="molecule type" value="Genomic_DNA"/>
</dbReference>
<evidence type="ECO:0000313" key="2">
    <source>
        <dbReference type="EMBL" id="SQB16228.1"/>
    </source>
</evidence>
<gene>
    <name evidence="2" type="ORF">NCTC11224_05333</name>
</gene>
<sequence>MKEILKRLCTGFLTFATVVTALPSTAVHALGTQYWTESDERVGIVEKV</sequence>
<dbReference type="RefSeq" id="WP_166433722.1">
    <property type="nucleotide sequence ID" value="NZ_JAIWZC010000001.1"/>
</dbReference>
<keyword evidence="2" id="KW-0176">Collagen</keyword>
<reference evidence="2 3" key="1">
    <citation type="submission" date="2018-06" db="EMBL/GenBank/DDBJ databases">
        <authorList>
            <consortium name="Pathogen Informatics"/>
            <person name="Doyle S."/>
        </authorList>
    </citation>
    <scope>NUCLEOTIDE SEQUENCE [LARGE SCALE GENOMIC DNA]</scope>
    <source>
        <strain evidence="2 3">NCTC11224</strain>
    </source>
</reference>
<feature type="chain" id="PRO_5039385901" evidence="1">
    <location>
        <begin position="22"/>
        <end position="48"/>
    </location>
</feature>
<keyword evidence="1" id="KW-0732">Signal</keyword>
<proteinExistence type="predicted"/>
<name>A0A2X2UIW5_9FIRM</name>
<keyword evidence="3" id="KW-1185">Reference proteome</keyword>
<evidence type="ECO:0000256" key="1">
    <source>
        <dbReference type="SAM" id="SignalP"/>
    </source>
</evidence>